<dbReference type="SUPFAM" id="SSF51215">
    <property type="entry name" value="Regulatory protein AraC"/>
    <property type="match status" value="1"/>
</dbReference>
<organism evidence="5 6">
    <name type="scientific">Hoylesella buccalis DNF00853</name>
    <dbReference type="NCBI Taxonomy" id="1401074"/>
    <lineage>
        <taxon>Bacteria</taxon>
        <taxon>Pseudomonadati</taxon>
        <taxon>Bacteroidota</taxon>
        <taxon>Bacteroidia</taxon>
        <taxon>Bacteroidales</taxon>
        <taxon>Prevotellaceae</taxon>
        <taxon>Hoylesella</taxon>
    </lineage>
</organism>
<dbReference type="Pfam" id="PF02311">
    <property type="entry name" value="AraC_binding"/>
    <property type="match status" value="1"/>
</dbReference>
<dbReference type="InterPro" id="IPR037923">
    <property type="entry name" value="HTH-like"/>
</dbReference>
<evidence type="ECO:0000313" key="5">
    <source>
        <dbReference type="EMBL" id="KGF33586.1"/>
    </source>
</evidence>
<dbReference type="InterPro" id="IPR014710">
    <property type="entry name" value="RmlC-like_jellyroll"/>
</dbReference>
<proteinExistence type="predicted"/>
<dbReference type="Gene3D" id="2.60.120.10">
    <property type="entry name" value="Jelly Rolls"/>
    <property type="match status" value="1"/>
</dbReference>
<evidence type="ECO:0000256" key="3">
    <source>
        <dbReference type="ARBA" id="ARBA00023163"/>
    </source>
</evidence>
<dbReference type="InterPro" id="IPR009057">
    <property type="entry name" value="Homeodomain-like_sf"/>
</dbReference>
<protein>
    <submittedName>
        <fullName evidence="5">AraC family transcriptional regulator</fullName>
    </submittedName>
</protein>
<dbReference type="SMART" id="SM00342">
    <property type="entry name" value="HTH_ARAC"/>
    <property type="match status" value="1"/>
</dbReference>
<dbReference type="OrthoDB" id="629929at2"/>
<comment type="caution">
    <text evidence="5">The sequence shown here is derived from an EMBL/GenBank/DDBJ whole genome shotgun (WGS) entry which is preliminary data.</text>
</comment>
<keyword evidence="3" id="KW-0804">Transcription</keyword>
<name>A0A095ZGT6_9BACT</name>
<dbReference type="RefSeq" id="WP_036874393.1">
    <property type="nucleotide sequence ID" value="NZ_JRNN01000084.1"/>
</dbReference>
<keyword evidence="1" id="KW-0805">Transcription regulation</keyword>
<evidence type="ECO:0000256" key="2">
    <source>
        <dbReference type="ARBA" id="ARBA00023125"/>
    </source>
</evidence>
<dbReference type="InterPro" id="IPR003313">
    <property type="entry name" value="AraC-bd"/>
</dbReference>
<evidence type="ECO:0000256" key="1">
    <source>
        <dbReference type="ARBA" id="ARBA00023015"/>
    </source>
</evidence>
<dbReference type="Proteomes" id="UP000029556">
    <property type="component" value="Unassembled WGS sequence"/>
</dbReference>
<dbReference type="InterPro" id="IPR020449">
    <property type="entry name" value="Tscrpt_reg_AraC-type_HTH"/>
</dbReference>
<dbReference type="Pfam" id="PF12833">
    <property type="entry name" value="HTH_18"/>
    <property type="match status" value="1"/>
</dbReference>
<keyword evidence="2" id="KW-0238">DNA-binding</keyword>
<dbReference type="AlphaFoldDB" id="A0A095ZGT6"/>
<dbReference type="PRINTS" id="PR00032">
    <property type="entry name" value="HTHARAC"/>
</dbReference>
<feature type="domain" description="HTH araC/xylS-type" evidence="4">
    <location>
        <begin position="181"/>
        <end position="279"/>
    </location>
</feature>
<dbReference type="PANTHER" id="PTHR43280">
    <property type="entry name" value="ARAC-FAMILY TRANSCRIPTIONAL REGULATOR"/>
    <property type="match status" value="1"/>
</dbReference>
<dbReference type="EMBL" id="JRNN01000084">
    <property type="protein sequence ID" value="KGF33586.1"/>
    <property type="molecule type" value="Genomic_DNA"/>
</dbReference>
<evidence type="ECO:0000313" key="6">
    <source>
        <dbReference type="Proteomes" id="UP000029556"/>
    </source>
</evidence>
<sequence>MSHLPIHRSSQLTDLGVYLKTIVSKTSASSDRYAFSHTDDYYFFGFIEEGQCRLNIDFKECTFEKDSLVIIRPGQVHRIIDAYNLSANFLIIDSVLVNKEEKRLLERHGRQEIQIFDISEQKQLLSLLAHRLSCTENSFSKPIIQRLTTVIVGLVVKDVAGATETQSELQGNINRYKEIAWDFRELLESNIRTNRAPSFYAERLNITVAYLNEAINAVWGTSVSRNIQDEIILQAKRQLVYTTPSVKEIAQGLGFDDYSYFTRLFTKVAGVSPTLFRKNYHE</sequence>
<accession>A0A095ZGT6</accession>
<dbReference type="SUPFAM" id="SSF46689">
    <property type="entry name" value="Homeodomain-like"/>
    <property type="match status" value="1"/>
</dbReference>
<dbReference type="GO" id="GO:0043565">
    <property type="term" value="F:sequence-specific DNA binding"/>
    <property type="evidence" value="ECO:0007669"/>
    <property type="project" value="InterPro"/>
</dbReference>
<dbReference type="Gene3D" id="1.10.10.60">
    <property type="entry name" value="Homeodomain-like"/>
    <property type="match status" value="1"/>
</dbReference>
<gene>
    <name evidence="5" type="ORF">HMPREF2137_10900</name>
</gene>
<evidence type="ECO:0000259" key="4">
    <source>
        <dbReference type="PROSITE" id="PS01124"/>
    </source>
</evidence>
<dbReference type="InterPro" id="IPR018060">
    <property type="entry name" value="HTH_AraC"/>
</dbReference>
<reference evidence="5 6" key="1">
    <citation type="submission" date="2014-07" db="EMBL/GenBank/DDBJ databases">
        <authorList>
            <person name="McCorrison J."/>
            <person name="Sanka R."/>
            <person name="Torralba M."/>
            <person name="Gillis M."/>
            <person name="Haft D.H."/>
            <person name="Methe B."/>
            <person name="Sutton G."/>
            <person name="Nelson K.E."/>
        </authorList>
    </citation>
    <scope>NUCLEOTIDE SEQUENCE [LARGE SCALE GENOMIC DNA]</scope>
    <source>
        <strain evidence="5 6">DNF00853</strain>
    </source>
</reference>
<dbReference type="GO" id="GO:0003700">
    <property type="term" value="F:DNA-binding transcription factor activity"/>
    <property type="evidence" value="ECO:0007669"/>
    <property type="project" value="InterPro"/>
</dbReference>
<dbReference type="PANTHER" id="PTHR43280:SF28">
    <property type="entry name" value="HTH-TYPE TRANSCRIPTIONAL ACTIVATOR RHAS"/>
    <property type="match status" value="1"/>
</dbReference>
<dbReference type="PROSITE" id="PS01124">
    <property type="entry name" value="HTH_ARAC_FAMILY_2"/>
    <property type="match status" value="1"/>
</dbReference>